<comment type="caution">
    <text evidence="1">The sequence shown here is derived from an EMBL/GenBank/DDBJ whole genome shotgun (WGS) entry which is preliminary data.</text>
</comment>
<dbReference type="RefSeq" id="WP_075715191.1">
    <property type="nucleotide sequence ID" value="NZ_AP019655.1"/>
</dbReference>
<keyword evidence="2" id="KW-1185">Reference proteome</keyword>
<evidence type="ECO:0008006" key="3">
    <source>
        <dbReference type="Google" id="ProtNLM"/>
    </source>
</evidence>
<organism evidence="1 2">
    <name type="scientific">Vibrio panuliri</name>
    <dbReference type="NCBI Taxonomy" id="1381081"/>
    <lineage>
        <taxon>Bacteria</taxon>
        <taxon>Pseudomonadati</taxon>
        <taxon>Pseudomonadota</taxon>
        <taxon>Gammaproteobacteria</taxon>
        <taxon>Vibrionales</taxon>
        <taxon>Vibrionaceae</taxon>
        <taxon>Vibrio</taxon>
    </lineage>
</organism>
<dbReference type="InterPro" id="IPR001387">
    <property type="entry name" value="Cro/C1-type_HTH"/>
</dbReference>
<name>A0ABX3FG75_9VIBR</name>
<protein>
    <recommendedName>
        <fullName evidence="3">HTH cro/C1-type domain-containing protein</fullName>
    </recommendedName>
</protein>
<evidence type="ECO:0000313" key="2">
    <source>
        <dbReference type="Proteomes" id="UP000186039"/>
    </source>
</evidence>
<evidence type="ECO:0000313" key="1">
    <source>
        <dbReference type="EMBL" id="OLQ91446.1"/>
    </source>
</evidence>
<dbReference type="Proteomes" id="UP000186039">
    <property type="component" value="Unassembled WGS sequence"/>
</dbReference>
<dbReference type="EMBL" id="MJMH01000173">
    <property type="protein sequence ID" value="OLQ91446.1"/>
    <property type="molecule type" value="Genomic_DNA"/>
</dbReference>
<accession>A0ABX3FG75</accession>
<gene>
    <name evidence="1" type="ORF">BIY20_01155</name>
</gene>
<sequence length="114" mass="12785">MITSIDILNKLSVRYNVSTYRELACLMGISHGLILRYKKGESLSISNALRFADELGLDKYHVLIGNLCEKSLIPQEAKEMLAATIGEDLRLKPDKITTLLRDSNKEETTQTDSV</sequence>
<reference evidence="1 2" key="1">
    <citation type="submission" date="2016-09" db="EMBL/GenBank/DDBJ databases">
        <title>Genomic Taxonomy of the Vibrionaceae.</title>
        <authorList>
            <person name="Gonzalez-Castillo A."/>
            <person name="Gomez-Gil B."/>
            <person name="Enciso-Ibarra K."/>
        </authorList>
    </citation>
    <scope>NUCLEOTIDE SEQUENCE [LARGE SCALE GENOMIC DNA]</scope>
    <source>
        <strain evidence="1 2">CAIM 1902</strain>
    </source>
</reference>
<proteinExistence type="predicted"/>
<dbReference type="CDD" id="cd00093">
    <property type="entry name" value="HTH_XRE"/>
    <property type="match status" value="1"/>
</dbReference>